<keyword evidence="3" id="KW-1185">Reference proteome</keyword>
<feature type="region of interest" description="Disordered" evidence="1">
    <location>
        <begin position="220"/>
        <end position="239"/>
    </location>
</feature>
<evidence type="ECO:0000256" key="1">
    <source>
        <dbReference type="SAM" id="MobiDB-lite"/>
    </source>
</evidence>
<organism evidence="2 3">
    <name type="scientific">Mycolicibacterium sphagni</name>
    <dbReference type="NCBI Taxonomy" id="1786"/>
    <lineage>
        <taxon>Bacteria</taxon>
        <taxon>Bacillati</taxon>
        <taxon>Actinomycetota</taxon>
        <taxon>Actinomycetes</taxon>
        <taxon>Mycobacteriales</taxon>
        <taxon>Mycobacteriaceae</taxon>
        <taxon>Mycolicibacterium</taxon>
    </lineage>
</organism>
<protein>
    <submittedName>
        <fullName evidence="2">Uncharacterized protein</fullName>
    </submittedName>
</protein>
<sequence>MGNRGTVTWAATSVPEIRRQWCAALDSVAAQHAEGLKPQTGSLAGTRRLARMQDSLAKTLEAMAAETEALRAAQLYWVSRDMTTTVVEAAATLPEWTPAVAVPAPAGLLCWARPAGTCSFAQGGGASTDVAWDALFWFTRADGVMQLTPASRLSKDRDLLAPFNVASPLWGTQTVVLNPQAIRTEESTKSTDAHQFVSILGAAWLLMGQKNFADTTRTVPGTIADRPAPGTRAPRPPQTVTLVDIRRPSSAREKPEGKGSGHGYDHRFWVASHWRDQPWGPNNSQRKPKFIEAYLKGPEGAPLKTHDKVRVLRH</sequence>
<evidence type="ECO:0000313" key="2">
    <source>
        <dbReference type="EMBL" id="NTY62048.1"/>
    </source>
</evidence>
<reference evidence="2 3" key="1">
    <citation type="submission" date="2019-05" db="EMBL/GenBank/DDBJ databases">
        <title>Mycolicibacterium sphagni ENV482 genome assembly.</title>
        <authorList>
            <person name="Chen W."/>
            <person name="Faulkner N.W."/>
            <person name="Hyman M.R."/>
        </authorList>
    </citation>
    <scope>NUCLEOTIDE SEQUENCE [LARGE SCALE GENOMIC DNA]</scope>
    <source>
        <strain evidence="2 3">ENV482</strain>
    </source>
</reference>
<dbReference type="Proteomes" id="UP000708347">
    <property type="component" value="Unassembled WGS sequence"/>
</dbReference>
<dbReference type="EMBL" id="VBSB01000013">
    <property type="protein sequence ID" value="NTY62048.1"/>
    <property type="molecule type" value="Genomic_DNA"/>
</dbReference>
<proteinExistence type="predicted"/>
<feature type="compositionally biased region" description="Low complexity" evidence="1">
    <location>
        <begin position="224"/>
        <end position="233"/>
    </location>
</feature>
<name>A0ABX2JWD0_9MYCO</name>
<feature type="region of interest" description="Disordered" evidence="1">
    <location>
        <begin position="244"/>
        <end position="264"/>
    </location>
</feature>
<comment type="caution">
    <text evidence="2">The sequence shown here is derived from an EMBL/GenBank/DDBJ whole genome shotgun (WGS) entry which is preliminary data.</text>
</comment>
<evidence type="ECO:0000313" key="3">
    <source>
        <dbReference type="Proteomes" id="UP000708347"/>
    </source>
</evidence>
<accession>A0ABX2JWD0</accession>
<gene>
    <name evidence="2" type="ORF">FEG63_21105</name>
</gene>
<dbReference type="RefSeq" id="WP_174399779.1">
    <property type="nucleotide sequence ID" value="NZ_VBSB01000013.1"/>
</dbReference>